<evidence type="ECO:0000313" key="2">
    <source>
        <dbReference type="EMBL" id="TCM69094.1"/>
    </source>
</evidence>
<evidence type="ECO:0000259" key="1">
    <source>
        <dbReference type="Pfam" id="PF00419"/>
    </source>
</evidence>
<dbReference type="PANTHER" id="PTHR33420">
    <property type="entry name" value="FIMBRIAL SUBUNIT ELFA-RELATED"/>
    <property type="match status" value="1"/>
</dbReference>
<gene>
    <name evidence="2" type="ORF">EC844_10337</name>
</gene>
<dbReference type="AlphaFoldDB" id="A0A4R1XWU7"/>
<organism evidence="2 3">
    <name type="scientific">Acinetobacter calcoaceticus</name>
    <dbReference type="NCBI Taxonomy" id="471"/>
    <lineage>
        <taxon>Bacteria</taxon>
        <taxon>Pseudomonadati</taxon>
        <taxon>Pseudomonadota</taxon>
        <taxon>Gammaproteobacteria</taxon>
        <taxon>Moraxellales</taxon>
        <taxon>Moraxellaceae</taxon>
        <taxon>Acinetobacter</taxon>
        <taxon>Acinetobacter calcoaceticus/baumannii complex</taxon>
    </lineage>
</organism>
<dbReference type="Gene3D" id="2.60.40.1090">
    <property type="entry name" value="Fimbrial-type adhesion domain"/>
    <property type="match status" value="1"/>
</dbReference>
<dbReference type="SUPFAM" id="SSF49401">
    <property type="entry name" value="Bacterial adhesins"/>
    <property type="match status" value="1"/>
</dbReference>
<evidence type="ECO:0000313" key="3">
    <source>
        <dbReference type="Proteomes" id="UP000294963"/>
    </source>
</evidence>
<dbReference type="EMBL" id="SLVJ01000003">
    <property type="protein sequence ID" value="TCM69094.1"/>
    <property type="molecule type" value="Genomic_DNA"/>
</dbReference>
<dbReference type="InterPro" id="IPR050263">
    <property type="entry name" value="Bact_Fimbrial_Adh_Pro"/>
</dbReference>
<dbReference type="InterPro" id="IPR008966">
    <property type="entry name" value="Adhesion_dom_sf"/>
</dbReference>
<dbReference type="OrthoDB" id="6462343at2"/>
<dbReference type="InterPro" id="IPR036937">
    <property type="entry name" value="Adhesion_dom_fimbrial_sf"/>
</dbReference>
<feature type="domain" description="Fimbrial-type adhesion" evidence="1">
    <location>
        <begin position="42"/>
        <end position="189"/>
    </location>
</feature>
<proteinExistence type="predicted"/>
<sequence>MHKTLWRACIGFKRIPIKPVYSLLALLLMLQSSVVMSADNIRFYGVLSAQPCDVEQSSENILVDMKSILNNDLYNRDRTVGQVFHIGLLNCDTDLAKTIRATFQGQESTELPGYMQINLASQNSGTAIGLEMADGRPIRFNQSTPIHLISDGAQQIKLRAFVRAEPSAIASRSISLGTFNMISTFYLEYE</sequence>
<dbReference type="PANTHER" id="PTHR33420:SF9">
    <property type="entry name" value="MINOR FIMBRIAL SUBUNIT"/>
    <property type="match status" value="1"/>
</dbReference>
<name>A0A4R1XWU7_ACICA</name>
<comment type="caution">
    <text evidence="2">The sequence shown here is derived from an EMBL/GenBank/DDBJ whole genome shotgun (WGS) entry which is preliminary data.</text>
</comment>
<dbReference type="GO" id="GO:0043709">
    <property type="term" value="P:cell adhesion involved in single-species biofilm formation"/>
    <property type="evidence" value="ECO:0007669"/>
    <property type="project" value="TreeGrafter"/>
</dbReference>
<accession>A0A4R1XWU7</accession>
<reference evidence="2 3" key="1">
    <citation type="submission" date="2019-03" db="EMBL/GenBank/DDBJ databases">
        <title>Genomic analyses of the natural microbiome of Caenorhabditis elegans.</title>
        <authorList>
            <person name="Samuel B."/>
        </authorList>
    </citation>
    <scope>NUCLEOTIDE SEQUENCE [LARGE SCALE GENOMIC DNA]</scope>
    <source>
        <strain evidence="2 3">JUb89</strain>
    </source>
</reference>
<keyword evidence="3" id="KW-1185">Reference proteome</keyword>
<protein>
    <submittedName>
        <fullName evidence="2">Type 1 fimbria pilin</fullName>
    </submittedName>
</protein>
<dbReference type="Proteomes" id="UP000294963">
    <property type="component" value="Unassembled WGS sequence"/>
</dbReference>
<dbReference type="GO" id="GO:0009289">
    <property type="term" value="C:pilus"/>
    <property type="evidence" value="ECO:0007669"/>
    <property type="project" value="InterPro"/>
</dbReference>
<dbReference type="InterPro" id="IPR000259">
    <property type="entry name" value="Adhesion_dom_fimbrial"/>
</dbReference>
<dbReference type="Pfam" id="PF00419">
    <property type="entry name" value="Fimbrial"/>
    <property type="match status" value="1"/>
</dbReference>